<comment type="caution">
    <text evidence="9">The sequence shown here is derived from an EMBL/GenBank/DDBJ whole genome shotgun (WGS) entry which is preliminary data.</text>
</comment>
<keyword evidence="4 7" id="KW-0812">Transmembrane</keyword>
<sequence length="138" mass="15749">MEFKKKSNIKLAIPTASMPDIIFMLLIFFMVATVIRQYSGLKVELPDAAKIQKLAVSKRHISTIWVDKNSNVVMDDIPVKNIKDLRNLAYKKRAEDPQLIISIKADKYSKMSTINKIHQELRKASALRVNYSALPGEF</sequence>
<dbReference type="GO" id="GO:0022857">
    <property type="term" value="F:transmembrane transporter activity"/>
    <property type="evidence" value="ECO:0007669"/>
    <property type="project" value="InterPro"/>
</dbReference>
<keyword evidence="5 8" id="KW-1133">Transmembrane helix</keyword>
<evidence type="ECO:0000256" key="6">
    <source>
        <dbReference type="ARBA" id="ARBA00023136"/>
    </source>
</evidence>
<feature type="transmembrane region" description="Helical" evidence="8">
    <location>
        <begin position="21"/>
        <end position="39"/>
    </location>
</feature>
<dbReference type="Proteomes" id="UP000886005">
    <property type="component" value="Unassembled WGS sequence"/>
</dbReference>
<dbReference type="EMBL" id="DRLD01000068">
    <property type="protein sequence ID" value="HED09539.1"/>
    <property type="molecule type" value="Genomic_DNA"/>
</dbReference>
<keyword evidence="7" id="KW-0813">Transport</keyword>
<name>A0A7V1LXT5_CALAY</name>
<evidence type="ECO:0000256" key="8">
    <source>
        <dbReference type="SAM" id="Phobius"/>
    </source>
</evidence>
<gene>
    <name evidence="9" type="ORF">ENJ10_02530</name>
</gene>
<evidence type="ECO:0000256" key="4">
    <source>
        <dbReference type="ARBA" id="ARBA00022692"/>
    </source>
</evidence>
<comment type="subcellular location">
    <subcellularLocation>
        <location evidence="1">Cell membrane</location>
        <topology evidence="1">Single-pass membrane protein</topology>
    </subcellularLocation>
    <subcellularLocation>
        <location evidence="7">Cell membrane</location>
        <topology evidence="7">Single-pass type II membrane protein</topology>
    </subcellularLocation>
</comment>
<evidence type="ECO:0000256" key="2">
    <source>
        <dbReference type="ARBA" id="ARBA00005811"/>
    </source>
</evidence>
<protein>
    <submittedName>
        <fullName evidence="9">Biopolymer transporter ExbD</fullName>
    </submittedName>
</protein>
<comment type="similarity">
    <text evidence="2 7">Belongs to the ExbD/TolR family.</text>
</comment>
<keyword evidence="6 8" id="KW-0472">Membrane</keyword>
<dbReference type="PANTHER" id="PTHR30558:SF3">
    <property type="entry name" value="BIOPOLYMER TRANSPORT PROTEIN EXBD-RELATED"/>
    <property type="match status" value="1"/>
</dbReference>
<evidence type="ECO:0000313" key="9">
    <source>
        <dbReference type="EMBL" id="HED09539.1"/>
    </source>
</evidence>
<dbReference type="AlphaFoldDB" id="A0A7V1LXT5"/>
<dbReference type="Pfam" id="PF02472">
    <property type="entry name" value="ExbD"/>
    <property type="match status" value="1"/>
</dbReference>
<reference evidence="9" key="1">
    <citation type="journal article" date="2020" name="mSystems">
        <title>Genome- and Community-Level Interaction Insights into Carbon Utilization and Element Cycling Functions of Hydrothermarchaeota in Hydrothermal Sediment.</title>
        <authorList>
            <person name="Zhou Z."/>
            <person name="Liu Y."/>
            <person name="Xu W."/>
            <person name="Pan J."/>
            <person name="Luo Z.H."/>
            <person name="Li M."/>
        </authorList>
    </citation>
    <scope>NUCLEOTIDE SEQUENCE [LARGE SCALE GENOMIC DNA]</scope>
    <source>
        <strain evidence="9">HyVt-456</strain>
    </source>
</reference>
<evidence type="ECO:0000256" key="7">
    <source>
        <dbReference type="RuleBase" id="RU003879"/>
    </source>
</evidence>
<evidence type="ECO:0000256" key="5">
    <source>
        <dbReference type="ARBA" id="ARBA00022989"/>
    </source>
</evidence>
<proteinExistence type="inferred from homology"/>
<organism evidence="9">
    <name type="scientific">Caldithrix abyssi</name>
    <dbReference type="NCBI Taxonomy" id="187145"/>
    <lineage>
        <taxon>Bacteria</taxon>
        <taxon>Pseudomonadati</taxon>
        <taxon>Calditrichota</taxon>
        <taxon>Calditrichia</taxon>
        <taxon>Calditrichales</taxon>
        <taxon>Calditrichaceae</taxon>
        <taxon>Caldithrix</taxon>
    </lineage>
</organism>
<dbReference type="InterPro" id="IPR003400">
    <property type="entry name" value="ExbD"/>
</dbReference>
<dbReference type="GO" id="GO:0005886">
    <property type="term" value="C:plasma membrane"/>
    <property type="evidence" value="ECO:0007669"/>
    <property type="project" value="UniProtKB-SubCell"/>
</dbReference>
<accession>A0A7V1LXT5</accession>
<dbReference type="GO" id="GO:0015031">
    <property type="term" value="P:protein transport"/>
    <property type="evidence" value="ECO:0007669"/>
    <property type="project" value="UniProtKB-KW"/>
</dbReference>
<evidence type="ECO:0000256" key="1">
    <source>
        <dbReference type="ARBA" id="ARBA00004162"/>
    </source>
</evidence>
<keyword evidence="7" id="KW-0653">Protein transport</keyword>
<dbReference type="PANTHER" id="PTHR30558">
    <property type="entry name" value="EXBD MEMBRANE COMPONENT OF PMF-DRIVEN MACROMOLECULE IMPORT SYSTEM"/>
    <property type="match status" value="1"/>
</dbReference>
<keyword evidence="3" id="KW-1003">Cell membrane</keyword>
<evidence type="ECO:0000256" key="3">
    <source>
        <dbReference type="ARBA" id="ARBA00022475"/>
    </source>
</evidence>